<keyword evidence="2" id="KW-1185">Reference proteome</keyword>
<protein>
    <submittedName>
        <fullName evidence="1">Phosphorylase family protein</fullName>
    </submittedName>
</protein>
<evidence type="ECO:0000313" key="1">
    <source>
        <dbReference type="EMBL" id="PHJ24742.1"/>
    </source>
</evidence>
<dbReference type="VEuPathDB" id="ToxoDB:CSUI_001405"/>
<dbReference type="GO" id="GO:0009116">
    <property type="term" value="P:nucleoside metabolic process"/>
    <property type="evidence" value="ECO:0007669"/>
    <property type="project" value="InterPro"/>
</dbReference>
<organism evidence="1 2">
    <name type="scientific">Cystoisospora suis</name>
    <dbReference type="NCBI Taxonomy" id="483139"/>
    <lineage>
        <taxon>Eukaryota</taxon>
        <taxon>Sar</taxon>
        <taxon>Alveolata</taxon>
        <taxon>Apicomplexa</taxon>
        <taxon>Conoidasida</taxon>
        <taxon>Coccidia</taxon>
        <taxon>Eucoccidiorida</taxon>
        <taxon>Eimeriorina</taxon>
        <taxon>Sarcocystidae</taxon>
        <taxon>Cystoisospora</taxon>
    </lineage>
</organism>
<comment type="caution">
    <text evidence="1">The sequence shown here is derived from an EMBL/GenBank/DDBJ whole genome shotgun (WGS) entry which is preliminary data.</text>
</comment>
<accession>A0A2C6LCK1</accession>
<gene>
    <name evidence="1" type="ORF">CSUI_001405</name>
</gene>
<dbReference type="EMBL" id="MIGC01000555">
    <property type="protein sequence ID" value="PHJ24742.1"/>
    <property type="molecule type" value="Genomic_DNA"/>
</dbReference>
<dbReference type="RefSeq" id="XP_067926414.1">
    <property type="nucleotide sequence ID" value="XM_068061611.1"/>
</dbReference>
<dbReference type="OrthoDB" id="345487at2759"/>
<dbReference type="Gene3D" id="3.40.50.1580">
    <property type="entry name" value="Nucleoside phosphorylase domain"/>
    <property type="match status" value="1"/>
</dbReference>
<evidence type="ECO:0000313" key="2">
    <source>
        <dbReference type="Proteomes" id="UP000221165"/>
    </source>
</evidence>
<dbReference type="InterPro" id="IPR035994">
    <property type="entry name" value="Nucleoside_phosphorylase_sf"/>
</dbReference>
<reference evidence="1 2" key="1">
    <citation type="journal article" date="2017" name="Int. J. Parasitol.">
        <title>The genome of the protozoan parasite Cystoisospora suis and a reverse vaccinology approach to identify vaccine candidates.</title>
        <authorList>
            <person name="Palmieri N."/>
            <person name="Shrestha A."/>
            <person name="Ruttkowski B."/>
            <person name="Beck T."/>
            <person name="Vogl C."/>
            <person name="Tomley F."/>
            <person name="Blake D.P."/>
            <person name="Joachim A."/>
        </authorList>
    </citation>
    <scope>NUCLEOTIDE SEQUENCE [LARGE SCALE GENOMIC DNA]</scope>
    <source>
        <strain evidence="1 2">Wien I</strain>
    </source>
</reference>
<dbReference type="AlphaFoldDB" id="A0A2C6LCK1"/>
<dbReference type="Proteomes" id="UP000221165">
    <property type="component" value="Unassembled WGS sequence"/>
</dbReference>
<dbReference type="GeneID" id="94424822"/>
<sequence>MDMESHQLVHLANRRFQPVKAAAAHIGIVNRTNDQYAHPITPEVLNKQVLVGGQACLEALISVSL</sequence>
<name>A0A2C6LCK1_9APIC</name>
<dbReference type="GO" id="GO:0003824">
    <property type="term" value="F:catalytic activity"/>
    <property type="evidence" value="ECO:0007669"/>
    <property type="project" value="InterPro"/>
</dbReference>
<proteinExistence type="predicted"/>